<dbReference type="Pfam" id="PF04859">
    <property type="entry name" value="DUF641"/>
    <property type="match status" value="1"/>
</dbReference>
<feature type="domain" description="DUF641" evidence="1">
    <location>
        <begin position="74"/>
        <end position="191"/>
    </location>
</feature>
<dbReference type="GO" id="GO:0009959">
    <property type="term" value="P:negative gravitropism"/>
    <property type="evidence" value="ECO:0007669"/>
    <property type="project" value="InterPro"/>
</dbReference>
<reference evidence="3" key="1">
    <citation type="journal article" date="2019" name="Curr. Biol.">
        <title>Genome Sequence of Striga asiatica Provides Insight into the Evolution of Plant Parasitism.</title>
        <authorList>
            <person name="Yoshida S."/>
            <person name="Kim S."/>
            <person name="Wafula E.K."/>
            <person name="Tanskanen J."/>
            <person name="Kim Y.M."/>
            <person name="Honaas L."/>
            <person name="Yang Z."/>
            <person name="Spallek T."/>
            <person name="Conn C.E."/>
            <person name="Ichihashi Y."/>
            <person name="Cheong K."/>
            <person name="Cui S."/>
            <person name="Der J.P."/>
            <person name="Gundlach H."/>
            <person name="Jiao Y."/>
            <person name="Hori C."/>
            <person name="Ishida J.K."/>
            <person name="Kasahara H."/>
            <person name="Kiba T."/>
            <person name="Kim M.S."/>
            <person name="Koo N."/>
            <person name="Laohavisit A."/>
            <person name="Lee Y.H."/>
            <person name="Lumba S."/>
            <person name="McCourt P."/>
            <person name="Mortimer J.C."/>
            <person name="Mutuku J.M."/>
            <person name="Nomura T."/>
            <person name="Sasaki-Sekimoto Y."/>
            <person name="Seto Y."/>
            <person name="Wang Y."/>
            <person name="Wakatake T."/>
            <person name="Sakakibara H."/>
            <person name="Demura T."/>
            <person name="Yamaguchi S."/>
            <person name="Yoneyama K."/>
            <person name="Manabe R.I."/>
            <person name="Nelson D.C."/>
            <person name="Schulman A.H."/>
            <person name="Timko M.P."/>
            <person name="dePamphilis C.W."/>
            <person name="Choi D."/>
            <person name="Shirasu K."/>
        </authorList>
    </citation>
    <scope>NUCLEOTIDE SEQUENCE [LARGE SCALE GENOMIC DNA]</scope>
    <source>
        <strain evidence="3">cv. UVA1</strain>
    </source>
</reference>
<evidence type="ECO:0000313" key="3">
    <source>
        <dbReference type="Proteomes" id="UP000325081"/>
    </source>
</evidence>
<proteinExistence type="predicted"/>
<comment type="caution">
    <text evidence="2">The sequence shown here is derived from an EMBL/GenBank/DDBJ whole genome shotgun (WGS) entry which is preliminary data.</text>
</comment>
<evidence type="ECO:0000259" key="1">
    <source>
        <dbReference type="Pfam" id="PF04859"/>
    </source>
</evidence>
<dbReference type="PANTHER" id="PTHR31161">
    <property type="entry name" value="PROTEIN GRAVITROPIC IN THE LIGHT 1"/>
    <property type="match status" value="1"/>
</dbReference>
<dbReference type="OrthoDB" id="1915848at2759"/>
<organism evidence="2 3">
    <name type="scientific">Striga asiatica</name>
    <name type="common">Asiatic witchweed</name>
    <name type="synonym">Buchnera asiatica</name>
    <dbReference type="NCBI Taxonomy" id="4170"/>
    <lineage>
        <taxon>Eukaryota</taxon>
        <taxon>Viridiplantae</taxon>
        <taxon>Streptophyta</taxon>
        <taxon>Embryophyta</taxon>
        <taxon>Tracheophyta</taxon>
        <taxon>Spermatophyta</taxon>
        <taxon>Magnoliopsida</taxon>
        <taxon>eudicotyledons</taxon>
        <taxon>Gunneridae</taxon>
        <taxon>Pentapetalae</taxon>
        <taxon>asterids</taxon>
        <taxon>lamiids</taxon>
        <taxon>Lamiales</taxon>
        <taxon>Orobanchaceae</taxon>
        <taxon>Buchnereae</taxon>
        <taxon>Striga</taxon>
    </lineage>
</organism>
<dbReference type="AlphaFoldDB" id="A0A5A7Q683"/>
<dbReference type="Proteomes" id="UP000325081">
    <property type="component" value="Unassembled WGS sequence"/>
</dbReference>
<name>A0A5A7Q683_STRAF</name>
<protein>
    <recommendedName>
        <fullName evidence="1">DUF641 domain-containing protein</fullName>
    </recommendedName>
</protein>
<accession>A0A5A7Q683</accession>
<gene>
    <name evidence="2" type="ORF">STAS_17269</name>
</gene>
<sequence length="209" mass="23295">MQDYIDIRTSGNTQWCFGETLKLYELRTCKSSLFGGRLSLSFPARGFHPDQKVVVVKPDPVQSKDNSSGELICALLPSLLATVSSFEASYLQFQVAHVPEINQNALEAADMSIVLILGKLAKIKSLYKDSKKRSVSEGGFDFPAVSFLEFWVQENKSTLRVLETLVNLLQSQMGAKDDESSGLRKKLDKIRFAMSIYPEIGGEKGKCRF</sequence>
<dbReference type="InterPro" id="IPR040225">
    <property type="entry name" value="GIL1-like"/>
</dbReference>
<dbReference type="GO" id="GO:0009639">
    <property type="term" value="P:response to red or far red light"/>
    <property type="evidence" value="ECO:0007669"/>
    <property type="project" value="InterPro"/>
</dbReference>
<keyword evidence="3" id="KW-1185">Reference proteome</keyword>
<dbReference type="EMBL" id="BKCP01005927">
    <property type="protein sequence ID" value="GER40584.1"/>
    <property type="molecule type" value="Genomic_DNA"/>
</dbReference>
<dbReference type="InterPro" id="IPR006943">
    <property type="entry name" value="DUF641_pln"/>
</dbReference>
<evidence type="ECO:0000313" key="2">
    <source>
        <dbReference type="EMBL" id="GER40584.1"/>
    </source>
</evidence>